<dbReference type="RefSeq" id="WP_029357829.1">
    <property type="nucleotide sequence ID" value="NZ_CAJCKR010000033.1"/>
</dbReference>
<proteinExistence type="predicted"/>
<sequence length="86" mass="8510">MTSRLLIGALIGIGLSGPALSGPALAQSFTAPAGIPAVTAPGGLQGRAAVADPRTAPDGRAGILDAGGRRPPTVGIADPRRPHRER</sequence>
<feature type="region of interest" description="Disordered" evidence="1">
    <location>
        <begin position="46"/>
        <end position="86"/>
    </location>
</feature>
<dbReference type="Proteomes" id="UP001549119">
    <property type="component" value="Unassembled WGS sequence"/>
</dbReference>
<feature type="signal peptide" evidence="2">
    <location>
        <begin position="1"/>
        <end position="21"/>
    </location>
</feature>
<protein>
    <submittedName>
        <fullName evidence="3">Uncharacterized protein</fullName>
    </submittedName>
</protein>
<name>A0ABV2NSK3_9HYPH</name>
<reference evidence="3 4" key="1">
    <citation type="submission" date="2024-06" db="EMBL/GenBank/DDBJ databases">
        <title>Genomics of switchgrass bacterial isolates.</title>
        <authorList>
            <person name="Shade A."/>
        </authorList>
    </citation>
    <scope>NUCLEOTIDE SEQUENCE [LARGE SCALE GENOMIC DNA]</scope>
    <source>
        <strain evidence="3 4">PvP084</strain>
    </source>
</reference>
<evidence type="ECO:0000256" key="1">
    <source>
        <dbReference type="SAM" id="MobiDB-lite"/>
    </source>
</evidence>
<evidence type="ECO:0000256" key="2">
    <source>
        <dbReference type="SAM" id="SignalP"/>
    </source>
</evidence>
<feature type="chain" id="PRO_5045846926" evidence="2">
    <location>
        <begin position="22"/>
        <end position="86"/>
    </location>
</feature>
<evidence type="ECO:0000313" key="3">
    <source>
        <dbReference type="EMBL" id="MET3869519.1"/>
    </source>
</evidence>
<accession>A0ABV2NSK3</accession>
<keyword evidence="2" id="KW-0732">Signal</keyword>
<keyword evidence="4" id="KW-1185">Reference proteome</keyword>
<dbReference type="EMBL" id="JBEPNW010000003">
    <property type="protein sequence ID" value="MET3869519.1"/>
    <property type="molecule type" value="Genomic_DNA"/>
</dbReference>
<organism evidence="3 4">
    <name type="scientific">Methylobacterium radiotolerans</name>
    <dbReference type="NCBI Taxonomy" id="31998"/>
    <lineage>
        <taxon>Bacteria</taxon>
        <taxon>Pseudomonadati</taxon>
        <taxon>Pseudomonadota</taxon>
        <taxon>Alphaproteobacteria</taxon>
        <taxon>Hyphomicrobiales</taxon>
        <taxon>Methylobacteriaceae</taxon>
        <taxon>Methylobacterium</taxon>
    </lineage>
</organism>
<evidence type="ECO:0000313" key="4">
    <source>
        <dbReference type="Proteomes" id="UP001549119"/>
    </source>
</evidence>
<comment type="caution">
    <text evidence="3">The sequence shown here is derived from an EMBL/GenBank/DDBJ whole genome shotgun (WGS) entry which is preliminary data.</text>
</comment>
<gene>
    <name evidence="3" type="ORF">ABIC20_006897</name>
</gene>